<evidence type="ECO:0000313" key="2">
    <source>
        <dbReference type="Proteomes" id="UP000828941"/>
    </source>
</evidence>
<evidence type="ECO:0000313" key="1">
    <source>
        <dbReference type="EMBL" id="KAI4336472.1"/>
    </source>
</evidence>
<gene>
    <name evidence="1" type="ORF">L6164_014994</name>
</gene>
<dbReference type="EMBL" id="CM039431">
    <property type="protein sequence ID" value="KAI4336472.1"/>
    <property type="molecule type" value="Genomic_DNA"/>
</dbReference>
<dbReference type="Proteomes" id="UP000828941">
    <property type="component" value="Chromosome 6"/>
</dbReference>
<proteinExistence type="predicted"/>
<reference evidence="1 2" key="1">
    <citation type="journal article" date="2022" name="DNA Res.">
        <title>Chromosomal-level genome assembly of the orchid tree Bauhinia variegata (Leguminosae; Cercidoideae) supports the allotetraploid origin hypothesis of Bauhinia.</title>
        <authorList>
            <person name="Zhong Y."/>
            <person name="Chen Y."/>
            <person name="Zheng D."/>
            <person name="Pang J."/>
            <person name="Liu Y."/>
            <person name="Luo S."/>
            <person name="Meng S."/>
            <person name="Qian L."/>
            <person name="Wei D."/>
            <person name="Dai S."/>
            <person name="Zhou R."/>
        </authorList>
    </citation>
    <scope>NUCLEOTIDE SEQUENCE [LARGE SCALE GENOMIC DNA]</scope>
    <source>
        <strain evidence="1">BV-YZ2020</strain>
    </source>
</reference>
<name>A0ACB9NJV4_BAUVA</name>
<organism evidence="1 2">
    <name type="scientific">Bauhinia variegata</name>
    <name type="common">Purple orchid tree</name>
    <name type="synonym">Phanera variegata</name>
    <dbReference type="NCBI Taxonomy" id="167791"/>
    <lineage>
        <taxon>Eukaryota</taxon>
        <taxon>Viridiplantae</taxon>
        <taxon>Streptophyta</taxon>
        <taxon>Embryophyta</taxon>
        <taxon>Tracheophyta</taxon>
        <taxon>Spermatophyta</taxon>
        <taxon>Magnoliopsida</taxon>
        <taxon>eudicotyledons</taxon>
        <taxon>Gunneridae</taxon>
        <taxon>Pentapetalae</taxon>
        <taxon>rosids</taxon>
        <taxon>fabids</taxon>
        <taxon>Fabales</taxon>
        <taxon>Fabaceae</taxon>
        <taxon>Cercidoideae</taxon>
        <taxon>Cercideae</taxon>
        <taxon>Bauhiniinae</taxon>
        <taxon>Bauhinia</taxon>
    </lineage>
</organism>
<accession>A0ACB9NJV4</accession>
<sequence>MEVERGLRHDSGGGTFNASQLNSNEEASSAEDNKELKDGGTVTFVPKKLEPTGQWKVERHRSRCLKFSCQSEEKLRTLYDNQHRRLKILDDRGSESENIDDTMASMRRLHPEISVAVASITVISREIHKLLPELKRLIEGYATFDGFTLIYH</sequence>
<protein>
    <submittedName>
        <fullName evidence="1">Uncharacterized protein</fullName>
    </submittedName>
</protein>
<keyword evidence="2" id="KW-1185">Reference proteome</keyword>
<comment type="caution">
    <text evidence="1">The sequence shown here is derived from an EMBL/GenBank/DDBJ whole genome shotgun (WGS) entry which is preliminary data.</text>
</comment>